<gene>
    <name evidence="2" type="ORF">Csa_3G560260</name>
</gene>
<dbReference type="EMBL" id="CM002924">
    <property type="protein sequence ID" value="KGN58151.1"/>
    <property type="molecule type" value="Genomic_DNA"/>
</dbReference>
<dbReference type="Proteomes" id="UP000029981">
    <property type="component" value="Chromosome 3"/>
</dbReference>
<dbReference type="Gramene" id="KGN58151">
    <property type="protein sequence ID" value="KGN58151"/>
    <property type="gene ID" value="Csa_3G560260"/>
</dbReference>
<proteinExistence type="predicted"/>
<evidence type="ECO:0000259" key="1">
    <source>
        <dbReference type="Pfam" id="PF04043"/>
    </source>
</evidence>
<organism evidence="2 3">
    <name type="scientific">Cucumis sativus</name>
    <name type="common">Cucumber</name>
    <dbReference type="NCBI Taxonomy" id="3659"/>
    <lineage>
        <taxon>Eukaryota</taxon>
        <taxon>Viridiplantae</taxon>
        <taxon>Streptophyta</taxon>
        <taxon>Embryophyta</taxon>
        <taxon>Tracheophyta</taxon>
        <taxon>Spermatophyta</taxon>
        <taxon>Magnoliopsida</taxon>
        <taxon>eudicotyledons</taxon>
        <taxon>Gunneridae</taxon>
        <taxon>Pentapetalae</taxon>
        <taxon>rosids</taxon>
        <taxon>fabids</taxon>
        <taxon>Cucurbitales</taxon>
        <taxon>Cucurbitaceae</taxon>
        <taxon>Benincaseae</taxon>
        <taxon>Cucumis</taxon>
    </lineage>
</organism>
<dbReference type="Pfam" id="PF04043">
    <property type="entry name" value="PMEI"/>
    <property type="match status" value="1"/>
</dbReference>
<dbReference type="AlphaFoldDB" id="A0A0A0LDI5"/>
<protein>
    <recommendedName>
        <fullName evidence="1">Pectinesterase inhibitor domain-containing protein</fullName>
    </recommendedName>
</protein>
<dbReference type="GO" id="GO:0004857">
    <property type="term" value="F:enzyme inhibitor activity"/>
    <property type="evidence" value="ECO:0007669"/>
    <property type="project" value="InterPro"/>
</dbReference>
<reference evidence="2 3" key="3">
    <citation type="journal article" date="2010" name="BMC Genomics">
        <title>Transcriptome sequencing and comparative analysis of cucumber flowers with different sex types.</title>
        <authorList>
            <person name="Guo S."/>
            <person name="Zheng Y."/>
            <person name="Joung J.G."/>
            <person name="Liu S."/>
            <person name="Zhang Z."/>
            <person name="Crasta O.R."/>
            <person name="Sobral B.W."/>
            <person name="Xu Y."/>
            <person name="Huang S."/>
            <person name="Fei Z."/>
        </authorList>
    </citation>
    <scope>NUCLEOTIDE SEQUENCE [LARGE SCALE GENOMIC DNA]</scope>
    <source>
        <strain evidence="3">cv. 9930</strain>
    </source>
</reference>
<reference evidence="2 3" key="2">
    <citation type="journal article" date="2009" name="PLoS ONE">
        <title>An integrated genetic and cytogenetic map of the cucumber genome.</title>
        <authorList>
            <person name="Ren Y."/>
            <person name="Zhang Z."/>
            <person name="Liu J."/>
            <person name="Staub J.E."/>
            <person name="Han Y."/>
            <person name="Cheng Z."/>
            <person name="Li X."/>
            <person name="Lu J."/>
            <person name="Miao H."/>
            <person name="Kang H."/>
            <person name="Xie B."/>
            <person name="Gu X."/>
            <person name="Wang X."/>
            <person name="Du Y."/>
            <person name="Jin W."/>
            <person name="Huang S."/>
        </authorList>
    </citation>
    <scope>NUCLEOTIDE SEQUENCE [LARGE SCALE GENOMIC DNA]</scope>
    <source>
        <strain evidence="3">cv. 9930</strain>
    </source>
</reference>
<accession>A0A0A0LDI5</accession>
<sequence>MGSSRGVGAIAKAKKVAGLLGRLTNNKRMKGRNKAIQAVWRCFGAVIDEFHRQRNFDAQMGDLTTWVRAMLMDEDTCIRRFKGERGKVVNFLRNQG</sequence>
<name>A0A0A0LDI5_CUCSA</name>
<reference evidence="2 3" key="1">
    <citation type="journal article" date="2009" name="Nat. Genet.">
        <title>The genome of the cucumber, Cucumis sativus L.</title>
        <authorList>
            <person name="Huang S."/>
            <person name="Li R."/>
            <person name="Zhang Z."/>
            <person name="Li L."/>
            <person name="Gu X."/>
            <person name="Fan W."/>
            <person name="Lucas W.J."/>
            <person name="Wang X."/>
            <person name="Xie B."/>
            <person name="Ni P."/>
            <person name="Ren Y."/>
            <person name="Zhu H."/>
            <person name="Li J."/>
            <person name="Lin K."/>
            <person name="Jin W."/>
            <person name="Fei Z."/>
            <person name="Li G."/>
            <person name="Staub J."/>
            <person name="Kilian A."/>
            <person name="van der Vossen E.A."/>
            <person name="Wu Y."/>
            <person name="Guo J."/>
            <person name="He J."/>
            <person name="Jia Z."/>
            <person name="Ren Y."/>
            <person name="Tian G."/>
            <person name="Lu Y."/>
            <person name="Ruan J."/>
            <person name="Qian W."/>
            <person name="Wang M."/>
            <person name="Huang Q."/>
            <person name="Li B."/>
            <person name="Xuan Z."/>
            <person name="Cao J."/>
            <person name="Asan"/>
            <person name="Wu Z."/>
            <person name="Zhang J."/>
            <person name="Cai Q."/>
            <person name="Bai Y."/>
            <person name="Zhao B."/>
            <person name="Han Y."/>
            <person name="Li Y."/>
            <person name="Li X."/>
            <person name="Wang S."/>
            <person name="Shi Q."/>
            <person name="Liu S."/>
            <person name="Cho W.K."/>
            <person name="Kim J.Y."/>
            <person name="Xu Y."/>
            <person name="Heller-Uszynska K."/>
            <person name="Miao H."/>
            <person name="Cheng Z."/>
            <person name="Zhang S."/>
            <person name="Wu J."/>
            <person name="Yang Y."/>
            <person name="Kang H."/>
            <person name="Li M."/>
            <person name="Liang H."/>
            <person name="Ren X."/>
            <person name="Shi Z."/>
            <person name="Wen M."/>
            <person name="Jian M."/>
            <person name="Yang H."/>
            <person name="Zhang G."/>
            <person name="Yang Z."/>
            <person name="Chen R."/>
            <person name="Liu S."/>
            <person name="Li J."/>
            <person name="Ma L."/>
            <person name="Liu H."/>
            <person name="Zhou Y."/>
            <person name="Zhao J."/>
            <person name="Fang X."/>
            <person name="Li G."/>
            <person name="Fang L."/>
            <person name="Li Y."/>
            <person name="Liu D."/>
            <person name="Zheng H."/>
            <person name="Zhang Y."/>
            <person name="Qin N."/>
            <person name="Li Z."/>
            <person name="Yang G."/>
            <person name="Yang S."/>
            <person name="Bolund L."/>
            <person name="Kristiansen K."/>
            <person name="Zheng H."/>
            <person name="Li S."/>
            <person name="Zhang X."/>
            <person name="Yang H."/>
            <person name="Wang J."/>
            <person name="Sun R."/>
            <person name="Zhang B."/>
            <person name="Jiang S."/>
            <person name="Wang J."/>
            <person name="Du Y."/>
            <person name="Li S."/>
        </authorList>
    </citation>
    <scope>NUCLEOTIDE SEQUENCE [LARGE SCALE GENOMIC DNA]</scope>
    <source>
        <strain evidence="3">cv. 9930</strain>
    </source>
</reference>
<evidence type="ECO:0000313" key="3">
    <source>
        <dbReference type="Proteomes" id="UP000029981"/>
    </source>
</evidence>
<keyword evidence="3" id="KW-1185">Reference proteome</keyword>
<dbReference type="SUPFAM" id="SSF101148">
    <property type="entry name" value="Plant invertase/pectin methylesterase inhibitor"/>
    <property type="match status" value="1"/>
</dbReference>
<evidence type="ECO:0000313" key="2">
    <source>
        <dbReference type="EMBL" id="KGN58151.1"/>
    </source>
</evidence>
<dbReference type="InterPro" id="IPR006501">
    <property type="entry name" value="Pectinesterase_inhib_dom"/>
</dbReference>
<dbReference type="InterPro" id="IPR035513">
    <property type="entry name" value="Invertase/methylesterase_inhib"/>
</dbReference>
<feature type="domain" description="Pectinesterase inhibitor" evidence="1">
    <location>
        <begin position="9"/>
        <end position="85"/>
    </location>
</feature>
<reference evidence="2 3" key="4">
    <citation type="journal article" date="2011" name="BMC Genomics">
        <title>RNA-Seq improves annotation of protein-coding genes in the cucumber genome.</title>
        <authorList>
            <person name="Li Z."/>
            <person name="Zhang Z."/>
            <person name="Yan P."/>
            <person name="Huang S."/>
            <person name="Fei Z."/>
            <person name="Lin K."/>
        </authorList>
    </citation>
    <scope>NUCLEOTIDE SEQUENCE [LARGE SCALE GENOMIC DNA]</scope>
    <source>
        <strain evidence="3">cv. 9930</strain>
    </source>
</reference>